<evidence type="ECO:0008006" key="4">
    <source>
        <dbReference type="Google" id="ProtNLM"/>
    </source>
</evidence>
<evidence type="ECO:0000256" key="2">
    <source>
        <dbReference type="SAM" id="Phobius"/>
    </source>
</evidence>
<feature type="transmembrane region" description="Helical" evidence="2">
    <location>
        <begin position="56"/>
        <end position="79"/>
    </location>
</feature>
<name>A0A6C0K868_9ZZZZ</name>
<dbReference type="EMBL" id="MN740816">
    <property type="protein sequence ID" value="QHU13276.1"/>
    <property type="molecule type" value="Genomic_DNA"/>
</dbReference>
<evidence type="ECO:0000313" key="3">
    <source>
        <dbReference type="EMBL" id="QHU13276.1"/>
    </source>
</evidence>
<protein>
    <recommendedName>
        <fullName evidence="4">SMODS and SLOG-associating 2TM effector domain-containing protein</fullName>
    </recommendedName>
</protein>
<evidence type="ECO:0000256" key="1">
    <source>
        <dbReference type="SAM" id="MobiDB-lite"/>
    </source>
</evidence>
<feature type="compositionally biased region" description="Pro residues" evidence="1">
    <location>
        <begin position="237"/>
        <end position="249"/>
    </location>
</feature>
<dbReference type="NCBIfam" id="NF033632">
    <property type="entry name" value="SLATT_4"/>
    <property type="match status" value="1"/>
</dbReference>
<reference evidence="3" key="1">
    <citation type="journal article" date="2020" name="Nature">
        <title>Giant virus diversity and host interactions through global metagenomics.</title>
        <authorList>
            <person name="Schulz F."/>
            <person name="Roux S."/>
            <person name="Paez-Espino D."/>
            <person name="Jungbluth S."/>
            <person name="Walsh D.A."/>
            <person name="Denef V.J."/>
            <person name="McMahon K.D."/>
            <person name="Konstantinidis K.T."/>
            <person name="Eloe-Fadrosh E.A."/>
            <person name="Kyrpides N.C."/>
            <person name="Woyke T."/>
        </authorList>
    </citation>
    <scope>NUCLEOTIDE SEQUENCE</scope>
    <source>
        <strain evidence="3">GVMAG-S-1101178-127</strain>
    </source>
</reference>
<proteinExistence type="predicted"/>
<accession>A0A6C0K868</accession>
<feature type="region of interest" description="Disordered" evidence="1">
    <location>
        <begin position="232"/>
        <end position="258"/>
    </location>
</feature>
<feature type="transmembrane region" description="Helical" evidence="2">
    <location>
        <begin position="85"/>
        <end position="108"/>
    </location>
</feature>
<organism evidence="3">
    <name type="scientific">viral metagenome</name>
    <dbReference type="NCBI Taxonomy" id="1070528"/>
    <lineage>
        <taxon>unclassified sequences</taxon>
        <taxon>metagenomes</taxon>
        <taxon>organismal metagenomes</taxon>
    </lineage>
</organism>
<sequence length="258" mass="28745">MDESLKKLEDTSESSSDIANSWNSAHETLLASIGDKANCMRWMHTQSQIYYDRWNFWLSIPSVTLTALAGATTIGLTQLNPTAQTYITIVVGIVTISTGVLTSINQLIKAPQCSEGHRIASIAYGKLYRVISNELALRRDQRTNAQEFLKVIRVEQDRLEESCPVIHSNIIRRFNEKVESNVTLEKPEIVGELDHIHVNMSSKPPPGIVRQISEPPASPVLTYYKRHLPHNPLKNPVFPPSPPTPPAPPSSLTVVPDH</sequence>
<keyword evidence="2" id="KW-0812">Transmembrane</keyword>
<keyword evidence="2" id="KW-1133">Transmembrane helix</keyword>
<keyword evidence="2" id="KW-0472">Membrane</keyword>
<dbReference type="AlphaFoldDB" id="A0A6C0K868"/>